<sequence length="39" mass="4228">NPTSENLARFIYHQLKPDLPALCRVEVGETCTAGAIVEA</sequence>
<proteinExistence type="predicted"/>
<comment type="caution">
    <text evidence="1">The sequence shown here is derived from an EMBL/GenBank/DDBJ whole genome shotgun (WGS) entry which is preliminary data.</text>
</comment>
<name>T1ATB6_9ZZZZ</name>
<gene>
    <name evidence="1" type="ORF">B2A_02336</name>
</gene>
<reference evidence="1" key="1">
    <citation type="submission" date="2013-08" db="EMBL/GenBank/DDBJ databases">
        <authorList>
            <person name="Mendez C."/>
            <person name="Richter M."/>
            <person name="Ferrer M."/>
            <person name="Sanchez J."/>
        </authorList>
    </citation>
    <scope>NUCLEOTIDE SEQUENCE</scope>
</reference>
<dbReference type="Pfam" id="PF01242">
    <property type="entry name" value="PTPS"/>
    <property type="match status" value="1"/>
</dbReference>
<dbReference type="Gene3D" id="3.30.479.10">
    <property type="entry name" value="6-pyruvoyl tetrahydropterin synthase/QueD"/>
    <property type="match status" value="1"/>
</dbReference>
<dbReference type="AlphaFoldDB" id="T1ATB6"/>
<dbReference type="SUPFAM" id="SSF55620">
    <property type="entry name" value="Tetrahydrobiopterin biosynthesis enzymes-like"/>
    <property type="match status" value="1"/>
</dbReference>
<reference evidence="1" key="2">
    <citation type="journal article" date="2014" name="ISME J.">
        <title>Microbial stratification in low pH oxic and suboxic macroscopic growths along an acid mine drainage.</title>
        <authorList>
            <person name="Mendez-Garcia C."/>
            <person name="Mesa V."/>
            <person name="Sprenger R.R."/>
            <person name="Richter M."/>
            <person name="Diez M.S."/>
            <person name="Solano J."/>
            <person name="Bargiela R."/>
            <person name="Golyshina O.V."/>
            <person name="Manteca A."/>
            <person name="Ramos J.L."/>
            <person name="Gallego J.R."/>
            <person name="Llorente I."/>
            <person name="Martins Dos Santos V.A."/>
            <person name="Jensen O.N."/>
            <person name="Pelaez A.I."/>
            <person name="Sanchez J."/>
            <person name="Ferrer M."/>
        </authorList>
    </citation>
    <scope>NUCLEOTIDE SEQUENCE</scope>
</reference>
<organism evidence="1">
    <name type="scientific">mine drainage metagenome</name>
    <dbReference type="NCBI Taxonomy" id="410659"/>
    <lineage>
        <taxon>unclassified sequences</taxon>
        <taxon>metagenomes</taxon>
        <taxon>ecological metagenomes</taxon>
    </lineage>
</organism>
<accession>T1ATB6</accession>
<feature type="non-terminal residue" evidence="1">
    <location>
        <position position="1"/>
    </location>
</feature>
<dbReference type="InterPro" id="IPR007115">
    <property type="entry name" value="6-PTP_synth/QueD"/>
</dbReference>
<protein>
    <submittedName>
        <fullName evidence="1">Queuosine biosynthesis QueD PTPS-I</fullName>
    </submittedName>
</protein>
<evidence type="ECO:0000313" key="1">
    <source>
        <dbReference type="EMBL" id="EQD63826.1"/>
    </source>
</evidence>
<dbReference type="InterPro" id="IPR038418">
    <property type="entry name" value="6-PTP_synth/QueD_sf"/>
</dbReference>
<dbReference type="EMBL" id="AUZZ01001604">
    <property type="protein sequence ID" value="EQD63826.1"/>
    <property type="molecule type" value="Genomic_DNA"/>
</dbReference>